<dbReference type="InterPro" id="IPR052910">
    <property type="entry name" value="ABC-Purine-Binding"/>
</dbReference>
<evidence type="ECO:0000259" key="3">
    <source>
        <dbReference type="Pfam" id="PF02608"/>
    </source>
</evidence>
<feature type="signal peptide" evidence="2">
    <location>
        <begin position="1"/>
        <end position="27"/>
    </location>
</feature>
<dbReference type="PANTHER" id="PTHR43208:SF1">
    <property type="entry name" value="ABC TRANSPORTER SUBSTRATE-BINDING PROTEIN"/>
    <property type="match status" value="1"/>
</dbReference>
<gene>
    <name evidence="4" type="ORF">CXK99_14010</name>
</gene>
<keyword evidence="1 2" id="KW-0732">Signal</keyword>
<dbReference type="CDD" id="cd19963">
    <property type="entry name" value="PBP1_BMP-like"/>
    <property type="match status" value="1"/>
</dbReference>
<reference evidence="4 5" key="1">
    <citation type="submission" date="2018-01" db="EMBL/GenBank/DDBJ databases">
        <title>Denitrification phenotypes of diverse strains of Pseudomonas stutzeri.</title>
        <authorList>
            <person name="Milligan D.A."/>
            <person name="Bergaust L."/>
            <person name="Bakken L.R."/>
            <person name="Frostegard A."/>
        </authorList>
    </citation>
    <scope>NUCLEOTIDE SEQUENCE [LARGE SCALE GENOMIC DNA]</scope>
    <source>
        <strain evidence="4 5">CCUG 44592</strain>
    </source>
</reference>
<protein>
    <submittedName>
        <fullName evidence="4">BMP family ABC transporter substrate-binding protein</fullName>
    </submittedName>
</protein>
<accession>A0A2N8RD60</accession>
<evidence type="ECO:0000313" key="5">
    <source>
        <dbReference type="Proteomes" id="UP000236003"/>
    </source>
</evidence>
<name>A0A2N8RD60_STUST</name>
<dbReference type="PANTHER" id="PTHR43208">
    <property type="entry name" value="ABC TRANSPORTER SUBSTRATE-BINDING PROTEIN"/>
    <property type="match status" value="1"/>
</dbReference>
<proteinExistence type="predicted"/>
<feature type="chain" id="PRO_5014666917" evidence="2">
    <location>
        <begin position="28"/>
        <end position="368"/>
    </location>
</feature>
<dbReference type="EMBL" id="POUM01000011">
    <property type="protein sequence ID" value="PNF59030.1"/>
    <property type="molecule type" value="Genomic_DNA"/>
</dbReference>
<comment type="caution">
    <text evidence="4">The sequence shown here is derived from an EMBL/GenBank/DDBJ whole genome shotgun (WGS) entry which is preliminary data.</text>
</comment>
<dbReference type="AlphaFoldDB" id="A0A2N8RD60"/>
<dbReference type="RefSeq" id="WP_102820932.1">
    <property type="nucleotide sequence ID" value="NZ_JAMOHR010000010.1"/>
</dbReference>
<organism evidence="4 5">
    <name type="scientific">Stutzerimonas stutzeri</name>
    <name type="common">Pseudomonas stutzeri</name>
    <dbReference type="NCBI Taxonomy" id="316"/>
    <lineage>
        <taxon>Bacteria</taxon>
        <taxon>Pseudomonadati</taxon>
        <taxon>Pseudomonadota</taxon>
        <taxon>Gammaproteobacteria</taxon>
        <taxon>Pseudomonadales</taxon>
        <taxon>Pseudomonadaceae</taxon>
        <taxon>Stutzerimonas</taxon>
    </lineage>
</organism>
<feature type="domain" description="ABC transporter substrate-binding protein PnrA-like" evidence="3">
    <location>
        <begin position="40"/>
        <end position="281"/>
    </location>
</feature>
<evidence type="ECO:0000256" key="1">
    <source>
        <dbReference type="ARBA" id="ARBA00022729"/>
    </source>
</evidence>
<evidence type="ECO:0000313" key="4">
    <source>
        <dbReference type="EMBL" id="PNF59030.1"/>
    </source>
</evidence>
<dbReference type="Pfam" id="PF02608">
    <property type="entry name" value="Bmp"/>
    <property type="match status" value="1"/>
</dbReference>
<sequence>MLNKFMKRTLCAAVALGLAATVGAAAAQEGQGLTLDKPAKIAMLYISPRNDGGWTQAFDEARQKLETELDTKIQYVESVPENASSIRPAVDRLIQRGANVIIGTAFGYSDTFKELADKYPDVAFLNGSGTTNSANLESFYGRTYESQYLCGMAAGAASKTGKLGFVAANPFGQVNWTVNAFALGAQQINPDATVTVVYTGAWNDPVKERAAAMALIDSGADVLGQHVDSPTPQIVAQERGVHGTGHHRDMREFAPDATVCSSVWVWDKFLAPELKKISAGNWTPPENGALLSMAEGGTDAACCGPAVSEADKAKIMAAREELLKGEKQIYAGPMLDRDGTERIAAGEVMADPELWQMDWFVKGVTTQQ</sequence>
<dbReference type="InterPro" id="IPR003760">
    <property type="entry name" value="PnrA-like"/>
</dbReference>
<dbReference type="Proteomes" id="UP000236003">
    <property type="component" value="Unassembled WGS sequence"/>
</dbReference>
<evidence type="ECO:0000256" key="2">
    <source>
        <dbReference type="SAM" id="SignalP"/>
    </source>
</evidence>
<dbReference type="Gene3D" id="3.40.50.2300">
    <property type="match status" value="2"/>
</dbReference>
<dbReference type="GO" id="GO:0005886">
    <property type="term" value="C:plasma membrane"/>
    <property type="evidence" value="ECO:0007669"/>
    <property type="project" value="InterPro"/>
</dbReference>